<feature type="transmembrane region" description="Helical" evidence="2">
    <location>
        <begin position="45"/>
        <end position="63"/>
    </location>
</feature>
<dbReference type="EMBL" id="JBHUOK010000002">
    <property type="protein sequence ID" value="MFD2788247.1"/>
    <property type="molecule type" value="Genomic_DNA"/>
</dbReference>
<organism evidence="3 4">
    <name type="scientific">Arenibacter antarcticus</name>
    <dbReference type="NCBI Taxonomy" id="2040469"/>
    <lineage>
        <taxon>Bacteria</taxon>
        <taxon>Pseudomonadati</taxon>
        <taxon>Bacteroidota</taxon>
        <taxon>Flavobacteriia</taxon>
        <taxon>Flavobacteriales</taxon>
        <taxon>Flavobacteriaceae</taxon>
        <taxon>Arenibacter</taxon>
    </lineage>
</organism>
<dbReference type="Proteomes" id="UP001597532">
    <property type="component" value="Unassembled WGS sequence"/>
</dbReference>
<accession>A0ABW5V9I6</accession>
<proteinExistence type="predicted"/>
<name>A0ABW5V9I6_9FLAO</name>
<evidence type="ECO:0000313" key="3">
    <source>
        <dbReference type="EMBL" id="MFD2788247.1"/>
    </source>
</evidence>
<feature type="compositionally biased region" description="Basic and acidic residues" evidence="1">
    <location>
        <begin position="163"/>
        <end position="176"/>
    </location>
</feature>
<keyword evidence="2" id="KW-0812">Transmembrane</keyword>
<evidence type="ECO:0000313" key="4">
    <source>
        <dbReference type="Proteomes" id="UP001597532"/>
    </source>
</evidence>
<comment type="caution">
    <text evidence="3">The sequence shown here is derived from an EMBL/GenBank/DDBJ whole genome shotgun (WGS) entry which is preliminary data.</text>
</comment>
<evidence type="ECO:0000256" key="1">
    <source>
        <dbReference type="SAM" id="MobiDB-lite"/>
    </source>
</evidence>
<evidence type="ECO:0000256" key="2">
    <source>
        <dbReference type="SAM" id="Phobius"/>
    </source>
</evidence>
<feature type="compositionally biased region" description="Basic and acidic residues" evidence="1">
    <location>
        <begin position="200"/>
        <end position="215"/>
    </location>
</feature>
<keyword evidence="4" id="KW-1185">Reference proteome</keyword>
<dbReference type="RefSeq" id="WP_251807531.1">
    <property type="nucleotide sequence ID" value="NZ_CP166679.1"/>
</dbReference>
<dbReference type="SUPFAM" id="SSF56925">
    <property type="entry name" value="OMPA-like"/>
    <property type="match status" value="1"/>
</dbReference>
<sequence length="499" mass="54245">MNEDKIDKLFQEKLTDFQELPDKDVWRSIEASLDKKHRSRRVIPLWWKLGGVAAVLAILFFAVNPFSSTNTVYPILTDVENKSADEDANNITNDILNNTIKEATSVTTTGEKEWKESKGSVVAKTNNYIKSSTNGGVAASTIDKSKTDKTSTIVDAKEMGVADNAAKKDNGQKLKENPALGNKQDAKGDVLKTSNAFQVSDDKKLADGDTPHKSGQDQLPVAIEAPVQPIDPKKKSIFDEIEREEETIKVAEVKGGKWSAGPSVAPVYFNGIGGGSPINSILASNSKTGNVTLSYGVNVAYEVSKKVSIRSGIHKVDFGYNTNDVSFSSSFNAPAQAQLKNINYTNTAQSIVLRETRRPLGAPQSDMPVALDFTGKSPARMGTMGQQIGYLEVPLEMNYAILDSKFGVNLIGGLSSLFLTDNVVVLQSSGQTTELGEANNINSVNFSTNIGLGLNYKFNTKLKLNIEPVFKYHLNTFNDTSGNFDPYSLGVYSGFSFKF</sequence>
<gene>
    <name evidence="3" type="ORF">ACFS1K_00575</name>
</gene>
<keyword evidence="2" id="KW-1133">Transmembrane helix</keyword>
<protein>
    <submittedName>
        <fullName evidence="3">Outer membrane beta-barrel protein</fullName>
    </submittedName>
</protein>
<feature type="region of interest" description="Disordered" evidence="1">
    <location>
        <begin position="163"/>
        <end position="226"/>
    </location>
</feature>
<reference evidence="4" key="1">
    <citation type="journal article" date="2019" name="Int. J. Syst. Evol. Microbiol.">
        <title>The Global Catalogue of Microorganisms (GCM) 10K type strain sequencing project: providing services to taxonomists for standard genome sequencing and annotation.</title>
        <authorList>
            <consortium name="The Broad Institute Genomics Platform"/>
            <consortium name="The Broad Institute Genome Sequencing Center for Infectious Disease"/>
            <person name="Wu L."/>
            <person name="Ma J."/>
        </authorList>
    </citation>
    <scope>NUCLEOTIDE SEQUENCE [LARGE SCALE GENOMIC DNA]</scope>
    <source>
        <strain evidence="4">KCTC 52924</strain>
    </source>
</reference>
<dbReference type="InterPro" id="IPR011250">
    <property type="entry name" value="OMP/PagP_B-barrel"/>
</dbReference>
<keyword evidence="2" id="KW-0472">Membrane</keyword>